<comment type="caution">
    <text evidence="1">The sequence shown here is derived from an EMBL/GenBank/DDBJ whole genome shotgun (WGS) entry which is preliminary data.</text>
</comment>
<organism evidence="1 2">
    <name type="scientific">Dentiscutata erythropus</name>
    <dbReference type="NCBI Taxonomy" id="1348616"/>
    <lineage>
        <taxon>Eukaryota</taxon>
        <taxon>Fungi</taxon>
        <taxon>Fungi incertae sedis</taxon>
        <taxon>Mucoromycota</taxon>
        <taxon>Glomeromycotina</taxon>
        <taxon>Glomeromycetes</taxon>
        <taxon>Diversisporales</taxon>
        <taxon>Gigasporaceae</taxon>
        <taxon>Dentiscutata</taxon>
    </lineage>
</organism>
<evidence type="ECO:0000313" key="1">
    <source>
        <dbReference type="EMBL" id="CAG8465771.1"/>
    </source>
</evidence>
<dbReference type="AlphaFoldDB" id="A0A9N8VZK9"/>
<name>A0A9N8VZK9_9GLOM</name>
<protein>
    <submittedName>
        <fullName evidence="1">21694_t:CDS:1</fullName>
    </submittedName>
</protein>
<reference evidence="1" key="1">
    <citation type="submission" date="2021-06" db="EMBL/GenBank/DDBJ databases">
        <authorList>
            <person name="Kallberg Y."/>
            <person name="Tangrot J."/>
            <person name="Rosling A."/>
        </authorList>
    </citation>
    <scope>NUCLEOTIDE SEQUENCE</scope>
    <source>
        <strain evidence="1">MA453B</strain>
    </source>
</reference>
<keyword evidence="2" id="KW-1185">Reference proteome</keyword>
<gene>
    <name evidence="1" type="ORF">DERYTH_LOCUS1221</name>
</gene>
<sequence>MPRDSLVNRAKRFVATFSCKLSYEELLQWATQMKSEDINHRTSGEQKLYTVWRETYPNDTSPPAHMWDLLKRGLDLYKHVELNAHDERLVDFINICYDIEKFREQWQPRQVSTSSVRPSRRVKPISLGKRIQDLTLPNTVLQTNCPNEELNFFKKIAENKMAKFSLNLWVKNVFSAIPKHQHFAHLYLILTWNEAYTRHTDHNGFIHLLNGMRHYVKEVPKPYGIKIKTLIKILRKLEEIQYYFV</sequence>
<dbReference type="OrthoDB" id="2415194at2759"/>
<dbReference type="Proteomes" id="UP000789405">
    <property type="component" value="Unassembled WGS sequence"/>
</dbReference>
<accession>A0A9N8VZK9</accession>
<proteinExistence type="predicted"/>
<dbReference type="EMBL" id="CAJVPY010000322">
    <property type="protein sequence ID" value="CAG8465771.1"/>
    <property type="molecule type" value="Genomic_DNA"/>
</dbReference>
<evidence type="ECO:0000313" key="2">
    <source>
        <dbReference type="Proteomes" id="UP000789405"/>
    </source>
</evidence>